<evidence type="ECO:0000256" key="6">
    <source>
        <dbReference type="ARBA" id="ARBA00023004"/>
    </source>
</evidence>
<evidence type="ECO:0000256" key="4">
    <source>
        <dbReference type="ARBA" id="ARBA00022496"/>
    </source>
</evidence>
<evidence type="ECO:0000256" key="10">
    <source>
        <dbReference type="ARBA" id="ARBA00023237"/>
    </source>
</evidence>
<dbReference type="PANTHER" id="PTHR32552">
    <property type="entry name" value="FERRICHROME IRON RECEPTOR-RELATED"/>
    <property type="match status" value="1"/>
</dbReference>
<feature type="domain" description="TonB-dependent receptor-like beta-barrel" evidence="14">
    <location>
        <begin position="236"/>
        <end position="684"/>
    </location>
</feature>
<evidence type="ECO:0000256" key="2">
    <source>
        <dbReference type="ARBA" id="ARBA00022448"/>
    </source>
</evidence>
<keyword evidence="8 12" id="KW-0798">TonB box</keyword>
<keyword evidence="4" id="KW-0410">Iron transport</keyword>
<reference evidence="16 17" key="1">
    <citation type="submission" date="2020-02" db="EMBL/GenBank/DDBJ databases">
        <authorList>
            <person name="Zheng R.K."/>
            <person name="Sun C.M."/>
        </authorList>
    </citation>
    <scope>NUCLEOTIDE SEQUENCE [LARGE SCALE GENOMIC DNA]</scope>
    <source>
        <strain evidence="17">zrk23</strain>
    </source>
</reference>
<keyword evidence="16" id="KW-0675">Receptor</keyword>
<evidence type="ECO:0000256" key="1">
    <source>
        <dbReference type="ARBA" id="ARBA00004571"/>
    </source>
</evidence>
<dbReference type="EMBL" id="CP049109">
    <property type="protein sequence ID" value="QIG79386.1"/>
    <property type="molecule type" value="Genomic_DNA"/>
</dbReference>
<dbReference type="InterPro" id="IPR000531">
    <property type="entry name" value="Beta-barrel_TonB"/>
</dbReference>
<dbReference type="RefSeq" id="WP_165326387.1">
    <property type="nucleotide sequence ID" value="NZ_CP049109.1"/>
</dbReference>
<keyword evidence="2 11" id="KW-0813">Transport</keyword>
<dbReference type="SUPFAM" id="SSF56935">
    <property type="entry name" value="Porins"/>
    <property type="match status" value="1"/>
</dbReference>
<dbReference type="GO" id="GO:0009279">
    <property type="term" value="C:cell outer membrane"/>
    <property type="evidence" value="ECO:0007669"/>
    <property type="project" value="UniProtKB-SubCell"/>
</dbReference>
<dbReference type="InterPro" id="IPR012910">
    <property type="entry name" value="Plug_dom"/>
</dbReference>
<feature type="signal peptide" evidence="13">
    <location>
        <begin position="1"/>
        <end position="24"/>
    </location>
</feature>
<feature type="chain" id="PRO_5026122934" evidence="13">
    <location>
        <begin position="25"/>
        <end position="726"/>
    </location>
</feature>
<evidence type="ECO:0000256" key="3">
    <source>
        <dbReference type="ARBA" id="ARBA00022452"/>
    </source>
</evidence>
<evidence type="ECO:0000256" key="9">
    <source>
        <dbReference type="ARBA" id="ARBA00023136"/>
    </source>
</evidence>
<sequence length="726" mass="78613">MTGQFRCQLLAAVGMVALAAPAQAQQAAPPEAQAAPAQGDEIVVTATRRSERLQDVPLSMQALGGDELAQMGAVNFADYARSVAGVQFQDDGPGRAQIFIRGVSSGADIDTGKESTVGVYFDETPVSEGSSQPELKLYDISRVEVLRGPQGTLYGSGSLGGTVQIITNQPEFDRIAGHGELVGSITEHGGANGSAKGWLNLPLGSDTAVRAVGYGLHNSGFLDNGLTGETDINDETTYGGRLTLRHRASSRVEFALTGMYQRSESGAYNRVTDHYPELVKDQSEPEPYTDRFGVVNLAVDADLGFAHLTSSTSYFDRKRVFENDIDYFLEALAGIPRGLSLYRYTAQSFTQEVRLASQASGPLQWLVGGYFVSRDEDYFQTINIRGAPPASAPEANLFYATTDGEVRQIAGFGEASYEPLDGLELTAGLRVSHIVRRADAVKGGLIYGGVLDRQAGRFEDTATTPKFNISYRFDEDVLVYAQASKGFRIGGTNPGLPPCPTCIVDLQSEFGPDSLWNYELGLKSQFFDRALTFNASLFWIDWDDIQLSVGREDGFTGFTNAGRARSRGFELEVDGRVSPNLQLGGQVTYTDAELRSLNPGLESYASVGVQLPQVPQWAASSFAQWTLEVGDDSRVSLRGDVQYQGERQNILGPTAVSLDDYAIVNARIGFEHGGWQLSAFVTNLTDSRAQLARDILTGVRNGNPITLDRYTVNTPRTFGISVAHDF</sequence>
<keyword evidence="10 11" id="KW-0998">Cell outer membrane</keyword>
<evidence type="ECO:0000259" key="14">
    <source>
        <dbReference type="Pfam" id="PF00593"/>
    </source>
</evidence>
<protein>
    <submittedName>
        <fullName evidence="16">TonB-dependent receptor</fullName>
    </submittedName>
</protein>
<gene>
    <name evidence="16" type="ORF">G5C33_06000</name>
</gene>
<proteinExistence type="inferred from homology"/>
<keyword evidence="7" id="KW-0406">Ion transport</keyword>
<dbReference type="AlphaFoldDB" id="A0A6G6Y488"/>
<keyword evidence="9 11" id="KW-0472">Membrane</keyword>
<accession>A0A6G6Y488</accession>
<name>A0A6G6Y488_9SPHN</name>
<keyword evidence="6" id="KW-0408">Iron</keyword>
<evidence type="ECO:0000256" key="13">
    <source>
        <dbReference type="SAM" id="SignalP"/>
    </source>
</evidence>
<evidence type="ECO:0000256" key="12">
    <source>
        <dbReference type="RuleBase" id="RU003357"/>
    </source>
</evidence>
<dbReference type="PANTHER" id="PTHR32552:SF81">
    <property type="entry name" value="TONB-DEPENDENT OUTER MEMBRANE RECEPTOR"/>
    <property type="match status" value="1"/>
</dbReference>
<dbReference type="InterPro" id="IPR039426">
    <property type="entry name" value="TonB-dep_rcpt-like"/>
</dbReference>
<dbReference type="Pfam" id="PF00593">
    <property type="entry name" value="TonB_dep_Rec_b-barrel"/>
    <property type="match status" value="1"/>
</dbReference>
<dbReference type="KEGG" id="spzr:G5C33_06000"/>
<evidence type="ECO:0000256" key="7">
    <source>
        <dbReference type="ARBA" id="ARBA00023065"/>
    </source>
</evidence>
<keyword evidence="3 11" id="KW-1134">Transmembrane beta strand</keyword>
<evidence type="ECO:0000256" key="5">
    <source>
        <dbReference type="ARBA" id="ARBA00022692"/>
    </source>
</evidence>
<comment type="subcellular location">
    <subcellularLocation>
        <location evidence="1 11">Cell outer membrane</location>
        <topology evidence="1 11">Multi-pass membrane protein</topology>
    </subcellularLocation>
</comment>
<evidence type="ECO:0000256" key="11">
    <source>
        <dbReference type="PROSITE-ProRule" id="PRU01360"/>
    </source>
</evidence>
<dbReference type="Gene3D" id="2.40.170.20">
    <property type="entry name" value="TonB-dependent receptor, beta-barrel domain"/>
    <property type="match status" value="1"/>
</dbReference>
<dbReference type="InterPro" id="IPR036942">
    <property type="entry name" value="Beta-barrel_TonB_sf"/>
</dbReference>
<evidence type="ECO:0000313" key="17">
    <source>
        <dbReference type="Proteomes" id="UP000501568"/>
    </source>
</evidence>
<dbReference type="Proteomes" id="UP000501568">
    <property type="component" value="Chromosome"/>
</dbReference>
<feature type="domain" description="TonB-dependent receptor plug" evidence="15">
    <location>
        <begin position="53"/>
        <end position="162"/>
    </location>
</feature>
<comment type="similarity">
    <text evidence="11 12">Belongs to the TonB-dependent receptor family.</text>
</comment>
<evidence type="ECO:0000259" key="15">
    <source>
        <dbReference type="Pfam" id="PF07715"/>
    </source>
</evidence>
<keyword evidence="13" id="KW-0732">Signal</keyword>
<dbReference type="GO" id="GO:0006826">
    <property type="term" value="P:iron ion transport"/>
    <property type="evidence" value="ECO:0007669"/>
    <property type="project" value="UniProtKB-KW"/>
</dbReference>
<dbReference type="Pfam" id="PF07715">
    <property type="entry name" value="Plug"/>
    <property type="match status" value="1"/>
</dbReference>
<dbReference type="PROSITE" id="PS52016">
    <property type="entry name" value="TONB_DEPENDENT_REC_3"/>
    <property type="match status" value="1"/>
</dbReference>
<evidence type="ECO:0000256" key="8">
    <source>
        <dbReference type="ARBA" id="ARBA00023077"/>
    </source>
</evidence>
<dbReference type="CDD" id="cd01347">
    <property type="entry name" value="ligand_gated_channel"/>
    <property type="match status" value="1"/>
</dbReference>
<evidence type="ECO:0000313" key="16">
    <source>
        <dbReference type="EMBL" id="QIG79386.1"/>
    </source>
</evidence>
<keyword evidence="17" id="KW-1185">Reference proteome</keyword>
<keyword evidence="5 11" id="KW-0812">Transmembrane</keyword>
<organism evidence="16 17">
    <name type="scientific">Stakelama tenebrarum</name>
    <dbReference type="NCBI Taxonomy" id="2711215"/>
    <lineage>
        <taxon>Bacteria</taxon>
        <taxon>Pseudomonadati</taxon>
        <taxon>Pseudomonadota</taxon>
        <taxon>Alphaproteobacteria</taxon>
        <taxon>Sphingomonadales</taxon>
        <taxon>Sphingomonadaceae</taxon>
        <taxon>Stakelama</taxon>
    </lineage>
</organism>